<keyword evidence="2" id="KW-0067">ATP-binding</keyword>
<evidence type="ECO:0000256" key="1">
    <source>
        <dbReference type="ARBA" id="ARBA00022741"/>
    </source>
</evidence>
<dbReference type="InterPro" id="IPR000873">
    <property type="entry name" value="AMP-dep_synth/lig_dom"/>
</dbReference>
<evidence type="ECO:0000259" key="3">
    <source>
        <dbReference type="Pfam" id="PF00501"/>
    </source>
</evidence>
<dbReference type="GO" id="GO:0005524">
    <property type="term" value="F:ATP binding"/>
    <property type="evidence" value="ECO:0007669"/>
    <property type="project" value="UniProtKB-KW"/>
</dbReference>
<dbReference type="PANTHER" id="PTHR43272:SF33">
    <property type="entry name" value="AMP-BINDING DOMAIN-CONTAINING PROTEIN-RELATED"/>
    <property type="match status" value="1"/>
</dbReference>
<dbReference type="PANTHER" id="PTHR43272">
    <property type="entry name" value="LONG-CHAIN-FATTY-ACID--COA LIGASE"/>
    <property type="match status" value="1"/>
</dbReference>
<dbReference type="EMBL" id="JAMZFT010000004">
    <property type="protein sequence ID" value="MCP1337715.1"/>
    <property type="molecule type" value="Genomic_DNA"/>
</dbReference>
<keyword evidence="5" id="KW-1185">Reference proteome</keyword>
<proteinExistence type="predicted"/>
<name>A0A9J6PIU7_9PROT</name>
<dbReference type="InterPro" id="IPR042099">
    <property type="entry name" value="ANL_N_sf"/>
</dbReference>
<sequence>MNAPVSATSLIRAWPVTSDGGPATLVAGVACNAAEAGKRTGFRERDYGIWREWTWSQILDEVLALAAGFEELGLKPGAALTVVGDNRVSIYLAMLAANALRAYPSPVFSDVPVQQFSAYMRHGAPDIAVAEDQEQVDKLLEVREQTGRPSIIVYDDKRGLGAYEAPGIHALEEVAARGRARLRAEPGLAADLVNRARPEDPAVLLYSSGTTGLPKGVPLTHRNVVSGIANARKGGYFKENEILFAYLPTAWVGDFVFSLGAGVLLRATINIPERQETALHDLREVAPTFYLAAPRAWDNMLTRVQVGIADSTPLKRRLFDFFMPRAIAMERKRLAGQSLSLLERLIDAFGRVTIYGPIKDFLGLTRAERAFTGGEAMGEDTFLFFRALGIRLKQFYGQTETCALSAAQTEGNVRLHTVGRAMPGVEVKVDGNGEILIRSESVFGGYADNPDATADALSDGWLRTGDAGYMEDDGNLVVLGRVSELVETKDGERYIPNFIENRIKFSSYIRNVCVLGAGRADLTAIVCIDDEATGHWAEVRSLSYTSYADLSQRPEVYELVKGVIRHVNETQPEALKIRRFVNLHKDFDADDGEITRTRKLRRNVIEEHYGKLVDALYDGSERVTFEAKITYDDGTTGVLTRELRIHEVGG</sequence>
<evidence type="ECO:0000313" key="4">
    <source>
        <dbReference type="EMBL" id="MCP1337715.1"/>
    </source>
</evidence>
<accession>A0A9J6PIU7</accession>
<reference evidence="4" key="1">
    <citation type="submission" date="2022-06" db="EMBL/GenBank/DDBJ databases">
        <title>Isolation and Genomics of Futiania mangrovii gen. nov., sp. nov., a Rare and Metabolically-versatile member in the Class Alphaproteobacteria.</title>
        <authorList>
            <person name="Liu L."/>
            <person name="Huang W.-C."/>
            <person name="Pan J."/>
            <person name="Li J."/>
            <person name="Huang Y."/>
            <person name="Du H."/>
            <person name="Liu Y."/>
            <person name="Li M."/>
        </authorList>
    </citation>
    <scope>NUCLEOTIDE SEQUENCE</scope>
    <source>
        <strain evidence="4">FT118</strain>
    </source>
</reference>
<dbReference type="PROSITE" id="PS00455">
    <property type="entry name" value="AMP_BINDING"/>
    <property type="match status" value="1"/>
</dbReference>
<dbReference type="RefSeq" id="WP_269333684.1">
    <property type="nucleotide sequence ID" value="NZ_JAMZFT010000004.1"/>
</dbReference>
<dbReference type="Proteomes" id="UP001055804">
    <property type="component" value="Unassembled WGS sequence"/>
</dbReference>
<comment type="caution">
    <text evidence="4">The sequence shown here is derived from an EMBL/GenBank/DDBJ whole genome shotgun (WGS) entry which is preliminary data.</text>
</comment>
<dbReference type="GO" id="GO:0004467">
    <property type="term" value="F:long-chain fatty acid-CoA ligase activity"/>
    <property type="evidence" value="ECO:0007669"/>
    <property type="project" value="TreeGrafter"/>
</dbReference>
<keyword evidence="1" id="KW-0547">Nucleotide-binding</keyword>
<dbReference type="Pfam" id="PF00501">
    <property type="entry name" value="AMP-binding"/>
    <property type="match status" value="1"/>
</dbReference>
<gene>
    <name evidence="4" type="ORF">NJQ99_14935</name>
</gene>
<dbReference type="Pfam" id="PF23562">
    <property type="entry name" value="AMP-binding_C_3"/>
    <property type="match status" value="1"/>
</dbReference>
<dbReference type="AlphaFoldDB" id="A0A9J6PIU7"/>
<feature type="domain" description="AMP-dependent synthetase/ligase" evidence="3">
    <location>
        <begin position="48"/>
        <end position="446"/>
    </location>
</feature>
<dbReference type="GO" id="GO:0016020">
    <property type="term" value="C:membrane"/>
    <property type="evidence" value="ECO:0007669"/>
    <property type="project" value="TreeGrafter"/>
</dbReference>
<dbReference type="SUPFAM" id="SSF56801">
    <property type="entry name" value="Acetyl-CoA synthetase-like"/>
    <property type="match status" value="1"/>
</dbReference>
<evidence type="ECO:0000256" key="2">
    <source>
        <dbReference type="ARBA" id="ARBA00022840"/>
    </source>
</evidence>
<organism evidence="4 5">
    <name type="scientific">Futiania mangrovi</name>
    <dbReference type="NCBI Taxonomy" id="2959716"/>
    <lineage>
        <taxon>Bacteria</taxon>
        <taxon>Pseudomonadati</taxon>
        <taxon>Pseudomonadota</taxon>
        <taxon>Alphaproteobacteria</taxon>
        <taxon>Futianiales</taxon>
        <taxon>Futianiaceae</taxon>
        <taxon>Futiania</taxon>
    </lineage>
</organism>
<dbReference type="Gene3D" id="3.40.50.12780">
    <property type="entry name" value="N-terminal domain of ligase-like"/>
    <property type="match status" value="1"/>
</dbReference>
<evidence type="ECO:0000313" key="5">
    <source>
        <dbReference type="Proteomes" id="UP001055804"/>
    </source>
</evidence>
<dbReference type="InterPro" id="IPR020845">
    <property type="entry name" value="AMP-binding_CS"/>
</dbReference>
<protein>
    <submittedName>
        <fullName evidence="4">AMP-binding protein</fullName>
    </submittedName>
</protein>